<dbReference type="PhylomeDB" id="T1IJL8"/>
<keyword evidence="9" id="KW-0735">Signal-anchor</keyword>
<evidence type="ECO:0000256" key="3">
    <source>
        <dbReference type="ARBA" id="ARBA00022679"/>
    </source>
</evidence>
<evidence type="ECO:0000256" key="4">
    <source>
        <dbReference type="ARBA" id="ARBA00022692"/>
    </source>
</evidence>
<sequence>NFVDPIYYHRSNRVQSVCNILELERNQPLHSKNFNHIIVDDKHKLLYCYVPKVACTNWKRILMFLNDYSDFRDPLDIPANDSHQADAFRTLDSYTPLEKEQRIEHYFKFLFVRHPFDRLVSAYRNKFTQNYNIYFHNRYGRLIIQKYRTKASKESLQRGNDVTFSEFVQYLTDPQTHGTPLNEHWMPVFDLCHPCHIKYDVVGKFESLDKDADAVLRQIKTDKIMTFPKKNRTITKITDDFLNTLSPEQLFKLYQVYVIDFKMYNYSYSNLDYYIPDMF</sequence>
<evidence type="ECO:0000256" key="2">
    <source>
        <dbReference type="ARBA" id="ARBA00006339"/>
    </source>
</evidence>
<evidence type="ECO:0000256" key="7">
    <source>
        <dbReference type="ARBA" id="ARBA00023136"/>
    </source>
</evidence>
<dbReference type="GO" id="GO:0016051">
    <property type="term" value="P:carbohydrate biosynthetic process"/>
    <property type="evidence" value="ECO:0007669"/>
    <property type="project" value="InterPro"/>
</dbReference>
<dbReference type="InterPro" id="IPR005331">
    <property type="entry name" value="Sulfotransferase"/>
</dbReference>
<dbReference type="InterPro" id="IPR027417">
    <property type="entry name" value="P-loop_NTPase"/>
</dbReference>
<keyword evidence="3 9" id="KW-0808">Transferase</keyword>
<dbReference type="PANTHER" id="PTHR12137:SF54">
    <property type="entry name" value="CARBOHYDRATE SULFOTRANSFERASE"/>
    <property type="match status" value="1"/>
</dbReference>
<protein>
    <recommendedName>
        <fullName evidence="9">Carbohydrate sulfotransferase</fullName>
        <ecNumber evidence="9">2.8.2.-</ecNumber>
    </recommendedName>
</protein>
<dbReference type="EnsemblMetazoa" id="SMAR001088-RA">
    <property type="protein sequence ID" value="SMAR001088-PA"/>
    <property type="gene ID" value="SMAR001088"/>
</dbReference>
<dbReference type="EMBL" id="JH430315">
    <property type="status" value="NOT_ANNOTATED_CDS"/>
    <property type="molecule type" value="Genomic_DNA"/>
</dbReference>
<evidence type="ECO:0000256" key="9">
    <source>
        <dbReference type="RuleBase" id="RU364020"/>
    </source>
</evidence>
<dbReference type="InterPro" id="IPR018011">
    <property type="entry name" value="Carb_sulfotrans_8-10"/>
</dbReference>
<name>T1IJL8_STRMM</name>
<dbReference type="GO" id="GO:0008146">
    <property type="term" value="F:sulfotransferase activity"/>
    <property type="evidence" value="ECO:0007669"/>
    <property type="project" value="InterPro"/>
</dbReference>
<dbReference type="STRING" id="126957.T1IJL8"/>
<dbReference type="EC" id="2.8.2.-" evidence="9"/>
<keyword evidence="6 9" id="KW-0333">Golgi apparatus</keyword>
<comment type="similarity">
    <text evidence="2 9">Belongs to the sulfotransferase 2 family.</text>
</comment>
<dbReference type="SUPFAM" id="SSF52540">
    <property type="entry name" value="P-loop containing nucleoside triphosphate hydrolases"/>
    <property type="match status" value="1"/>
</dbReference>
<accession>T1IJL8</accession>
<evidence type="ECO:0000256" key="8">
    <source>
        <dbReference type="ARBA" id="ARBA00023180"/>
    </source>
</evidence>
<proteinExistence type="inferred from homology"/>
<dbReference type="HOGENOM" id="CLU_043398_1_2_1"/>
<dbReference type="PANTHER" id="PTHR12137">
    <property type="entry name" value="CARBOHYDRATE SULFOTRANSFERASE"/>
    <property type="match status" value="1"/>
</dbReference>
<dbReference type="Pfam" id="PF03567">
    <property type="entry name" value="Sulfotransfer_2"/>
    <property type="match status" value="1"/>
</dbReference>
<dbReference type="eggNOG" id="KOG4651">
    <property type="taxonomic scope" value="Eukaryota"/>
</dbReference>
<keyword evidence="9" id="KW-0119">Carbohydrate metabolism</keyword>
<organism evidence="10 11">
    <name type="scientific">Strigamia maritima</name>
    <name type="common">European centipede</name>
    <name type="synonym">Geophilus maritimus</name>
    <dbReference type="NCBI Taxonomy" id="126957"/>
    <lineage>
        <taxon>Eukaryota</taxon>
        <taxon>Metazoa</taxon>
        <taxon>Ecdysozoa</taxon>
        <taxon>Arthropoda</taxon>
        <taxon>Myriapoda</taxon>
        <taxon>Chilopoda</taxon>
        <taxon>Pleurostigmophora</taxon>
        <taxon>Geophilomorpha</taxon>
        <taxon>Linotaeniidae</taxon>
        <taxon>Strigamia</taxon>
    </lineage>
</organism>
<evidence type="ECO:0000256" key="1">
    <source>
        <dbReference type="ARBA" id="ARBA00004323"/>
    </source>
</evidence>
<evidence type="ECO:0000313" key="11">
    <source>
        <dbReference type="Proteomes" id="UP000014500"/>
    </source>
</evidence>
<reference evidence="10" key="2">
    <citation type="submission" date="2015-02" db="UniProtKB">
        <authorList>
            <consortium name="EnsemblMetazoa"/>
        </authorList>
    </citation>
    <scope>IDENTIFICATION</scope>
</reference>
<evidence type="ECO:0000256" key="6">
    <source>
        <dbReference type="ARBA" id="ARBA00023034"/>
    </source>
</evidence>
<reference evidence="11" key="1">
    <citation type="submission" date="2011-05" db="EMBL/GenBank/DDBJ databases">
        <authorList>
            <person name="Richards S.R."/>
            <person name="Qu J."/>
            <person name="Jiang H."/>
            <person name="Jhangiani S.N."/>
            <person name="Agravi P."/>
            <person name="Goodspeed R."/>
            <person name="Gross S."/>
            <person name="Mandapat C."/>
            <person name="Jackson L."/>
            <person name="Mathew T."/>
            <person name="Pu L."/>
            <person name="Thornton R."/>
            <person name="Saada N."/>
            <person name="Wilczek-Boney K.B."/>
            <person name="Lee S."/>
            <person name="Kovar C."/>
            <person name="Wu Y."/>
            <person name="Scherer S.E."/>
            <person name="Worley K.C."/>
            <person name="Muzny D.M."/>
            <person name="Gibbs R."/>
        </authorList>
    </citation>
    <scope>NUCLEOTIDE SEQUENCE</scope>
    <source>
        <strain evidence="11">Brora</strain>
    </source>
</reference>
<keyword evidence="8 9" id="KW-0325">Glycoprotein</keyword>
<dbReference type="GO" id="GO:0000139">
    <property type="term" value="C:Golgi membrane"/>
    <property type="evidence" value="ECO:0007669"/>
    <property type="project" value="UniProtKB-SubCell"/>
</dbReference>
<comment type="subcellular location">
    <subcellularLocation>
        <location evidence="1 9">Golgi apparatus membrane</location>
        <topology evidence="1 9">Single-pass type II membrane protein</topology>
    </subcellularLocation>
</comment>
<evidence type="ECO:0000256" key="5">
    <source>
        <dbReference type="ARBA" id="ARBA00022989"/>
    </source>
</evidence>
<dbReference type="Proteomes" id="UP000014500">
    <property type="component" value="Unassembled WGS sequence"/>
</dbReference>
<dbReference type="AlphaFoldDB" id="T1IJL8"/>
<keyword evidence="11" id="KW-1185">Reference proteome</keyword>
<dbReference type="OMA" id="PANDSHQ"/>
<evidence type="ECO:0000313" key="10">
    <source>
        <dbReference type="EnsemblMetazoa" id="SMAR001088-PA"/>
    </source>
</evidence>
<keyword evidence="5" id="KW-1133">Transmembrane helix</keyword>
<keyword evidence="4" id="KW-0812">Transmembrane</keyword>
<keyword evidence="7" id="KW-0472">Membrane</keyword>